<accession>A0A3B0UNF4</accession>
<dbReference type="SMART" id="SM00028">
    <property type="entry name" value="TPR"/>
    <property type="match status" value="2"/>
</dbReference>
<evidence type="ECO:0000256" key="4">
    <source>
        <dbReference type="ARBA" id="ARBA00023136"/>
    </source>
</evidence>
<organism evidence="7">
    <name type="scientific">hydrothermal vent metagenome</name>
    <dbReference type="NCBI Taxonomy" id="652676"/>
    <lineage>
        <taxon>unclassified sequences</taxon>
        <taxon>metagenomes</taxon>
        <taxon>ecological metagenomes</taxon>
    </lineage>
</organism>
<evidence type="ECO:0000256" key="5">
    <source>
        <dbReference type="SAM" id="Phobius"/>
    </source>
</evidence>
<evidence type="ECO:0000256" key="3">
    <source>
        <dbReference type="ARBA" id="ARBA00022989"/>
    </source>
</evidence>
<gene>
    <name evidence="7" type="ORF">MNBD_CPR01-277</name>
</gene>
<dbReference type="PROSITE" id="PS50005">
    <property type="entry name" value="TPR"/>
    <property type="match status" value="1"/>
</dbReference>
<keyword evidence="3 5" id="KW-1133">Transmembrane helix</keyword>
<feature type="transmembrane region" description="Helical" evidence="5">
    <location>
        <begin position="131"/>
        <end position="150"/>
    </location>
</feature>
<feature type="domain" description="O-antigen ligase-related" evidence="6">
    <location>
        <begin position="204"/>
        <end position="358"/>
    </location>
</feature>
<feature type="transmembrane region" description="Helical" evidence="5">
    <location>
        <begin position="7"/>
        <end position="34"/>
    </location>
</feature>
<feature type="transmembrane region" description="Helical" evidence="5">
    <location>
        <begin position="170"/>
        <end position="189"/>
    </location>
</feature>
<dbReference type="SUPFAM" id="SSF48452">
    <property type="entry name" value="TPR-like"/>
    <property type="match status" value="1"/>
</dbReference>
<protein>
    <recommendedName>
        <fullName evidence="6">O-antigen ligase-related domain-containing protein</fullName>
    </recommendedName>
</protein>
<feature type="transmembrane region" description="Helical" evidence="5">
    <location>
        <begin position="245"/>
        <end position="263"/>
    </location>
</feature>
<feature type="transmembrane region" description="Helical" evidence="5">
    <location>
        <begin position="220"/>
        <end position="238"/>
    </location>
</feature>
<dbReference type="Gene3D" id="1.25.40.10">
    <property type="entry name" value="Tetratricopeptide repeat domain"/>
    <property type="match status" value="1"/>
</dbReference>
<evidence type="ECO:0000256" key="1">
    <source>
        <dbReference type="ARBA" id="ARBA00004141"/>
    </source>
</evidence>
<feature type="transmembrane region" description="Helical" evidence="5">
    <location>
        <begin position="40"/>
        <end position="59"/>
    </location>
</feature>
<feature type="transmembrane region" description="Helical" evidence="5">
    <location>
        <begin position="66"/>
        <end position="84"/>
    </location>
</feature>
<dbReference type="AlphaFoldDB" id="A0A3B0UNF4"/>
<dbReference type="PANTHER" id="PTHR37422">
    <property type="entry name" value="TEICHURONIC ACID BIOSYNTHESIS PROTEIN TUAE"/>
    <property type="match status" value="1"/>
</dbReference>
<proteinExistence type="predicted"/>
<feature type="transmembrane region" description="Helical" evidence="5">
    <location>
        <begin position="437"/>
        <end position="458"/>
    </location>
</feature>
<dbReference type="PANTHER" id="PTHR37422:SF13">
    <property type="entry name" value="LIPOPOLYSACCHARIDE BIOSYNTHESIS PROTEIN PA4999-RELATED"/>
    <property type="match status" value="1"/>
</dbReference>
<dbReference type="InterPro" id="IPR007016">
    <property type="entry name" value="O-antigen_ligase-rel_domated"/>
</dbReference>
<dbReference type="InterPro" id="IPR051533">
    <property type="entry name" value="WaaL-like"/>
</dbReference>
<dbReference type="Pfam" id="PF04932">
    <property type="entry name" value="Wzy_C"/>
    <property type="match status" value="1"/>
</dbReference>
<evidence type="ECO:0000256" key="2">
    <source>
        <dbReference type="ARBA" id="ARBA00022692"/>
    </source>
</evidence>
<keyword evidence="2 5" id="KW-0812">Transmembrane</keyword>
<reference evidence="7" key="1">
    <citation type="submission" date="2018-06" db="EMBL/GenBank/DDBJ databases">
        <authorList>
            <person name="Zhirakovskaya E."/>
        </authorList>
    </citation>
    <scope>NUCLEOTIDE SEQUENCE</scope>
</reference>
<feature type="transmembrane region" description="Helical" evidence="5">
    <location>
        <begin position="196"/>
        <end position="214"/>
    </location>
</feature>
<evidence type="ECO:0000259" key="6">
    <source>
        <dbReference type="Pfam" id="PF04932"/>
    </source>
</evidence>
<dbReference type="EMBL" id="UOEV01000039">
    <property type="protein sequence ID" value="VAW32348.1"/>
    <property type="molecule type" value="Genomic_DNA"/>
</dbReference>
<dbReference type="InterPro" id="IPR019734">
    <property type="entry name" value="TPR_rpt"/>
</dbReference>
<sequence>MTDVKKIALWVALAGLFLVPFTPIIVLNGFFFPFITGKAFFFRIAVEIAFAGWAVLAFADKRYRPRWSLISIALVAFVAWMFVADAFAVNPAKAFWSNFERMEGWVTLLHLLMFFIVSSTVLRVEKKWRAWWYTSVAVASYIIVYGLLQLAGMATIHQGSVRVDASLGNAAYLAVYMLFNVFVSSWLALTTKRSWLRYLLFTIAIFSAWILFATATRGTILGLGGGLLISAVLALFTMGKRVRGFAGGAVLIIVLVTGGFWLAKDTGVIRHDPVLGRIASISLAQGQTRFEIWHIALDGVTESPKTVLVGWGQEGFNYVFNKYYNPSLYKQEQWFDRAHNAFIDWLVAGGIPAFLLYISLFISALWVLWRSPFSRAEQIAFTALFAGYAFHNLFVFDNITSYIVFIAILALIDSGASKPIKKFENAKEVSSENLKSIVAPVVGAVFVGVILLVDMPGINASRGLIKALTPQKTVTQNIQAWRYEVAHPAFASQEVREQLLSYAMQIVHNPRVSLVNKRKIATLAISEMQKEVAEVPQDARIRFELAVGYSSFGNYKEALKQISTAIALSPKKETMILEEGVIRLQSGDNAGAAKAFKKAYLLAPHFIGLVSYGAAGYILSGDIKSADALLMKRFGTTTVDRPALIEAYAYSKKYAPLIAIYSSRVAKKGSSVEDSFRLAVAEAAYGRIHTAIARIRTTIASHPESATVGKTLIKQIESGKIR</sequence>
<feature type="transmembrane region" description="Helical" evidence="5">
    <location>
        <begin position="345"/>
        <end position="369"/>
    </location>
</feature>
<comment type="subcellular location">
    <subcellularLocation>
        <location evidence="1">Membrane</location>
        <topology evidence="1">Multi-pass membrane protein</topology>
    </subcellularLocation>
</comment>
<evidence type="ECO:0000313" key="7">
    <source>
        <dbReference type="EMBL" id="VAW32348.1"/>
    </source>
</evidence>
<name>A0A3B0UNF4_9ZZZZ</name>
<feature type="transmembrane region" description="Helical" evidence="5">
    <location>
        <begin position="399"/>
        <end position="416"/>
    </location>
</feature>
<dbReference type="GO" id="GO:0016020">
    <property type="term" value="C:membrane"/>
    <property type="evidence" value="ECO:0007669"/>
    <property type="project" value="UniProtKB-SubCell"/>
</dbReference>
<keyword evidence="4 5" id="KW-0472">Membrane</keyword>
<dbReference type="InterPro" id="IPR011990">
    <property type="entry name" value="TPR-like_helical_dom_sf"/>
</dbReference>
<feature type="transmembrane region" description="Helical" evidence="5">
    <location>
        <begin position="104"/>
        <end position="124"/>
    </location>
</feature>